<feature type="transmembrane region" description="Helical" evidence="1">
    <location>
        <begin position="17"/>
        <end position="39"/>
    </location>
</feature>
<gene>
    <name evidence="2" type="ORF">FB558_6470</name>
</gene>
<dbReference type="InterPro" id="IPR019681">
    <property type="entry name" value="DUF2530"/>
</dbReference>
<dbReference type="AlphaFoldDB" id="A0A543DAB4"/>
<keyword evidence="1" id="KW-0472">Membrane</keyword>
<dbReference type="Pfam" id="PF10745">
    <property type="entry name" value="DUF2530"/>
    <property type="match status" value="1"/>
</dbReference>
<proteinExistence type="predicted"/>
<name>A0A543DAB4_9PSEU</name>
<organism evidence="2 3">
    <name type="scientific">Pseudonocardia kunmingensis</name>
    <dbReference type="NCBI Taxonomy" id="630975"/>
    <lineage>
        <taxon>Bacteria</taxon>
        <taxon>Bacillati</taxon>
        <taxon>Actinomycetota</taxon>
        <taxon>Actinomycetes</taxon>
        <taxon>Pseudonocardiales</taxon>
        <taxon>Pseudonocardiaceae</taxon>
        <taxon>Pseudonocardia</taxon>
    </lineage>
</organism>
<comment type="caution">
    <text evidence="2">The sequence shown here is derived from an EMBL/GenBank/DDBJ whole genome shotgun (WGS) entry which is preliminary data.</text>
</comment>
<feature type="transmembrane region" description="Helical" evidence="1">
    <location>
        <begin position="45"/>
        <end position="66"/>
    </location>
</feature>
<dbReference type="Proteomes" id="UP000315677">
    <property type="component" value="Unassembled WGS sequence"/>
</dbReference>
<keyword evidence="1" id="KW-0812">Transmembrane</keyword>
<evidence type="ECO:0000313" key="3">
    <source>
        <dbReference type="Proteomes" id="UP000315677"/>
    </source>
</evidence>
<accession>A0A543DAB4</accession>
<keyword evidence="3" id="KW-1185">Reference proteome</keyword>
<keyword evidence="1" id="KW-1133">Transmembrane helix</keyword>
<dbReference type="RefSeq" id="WP_142059942.1">
    <property type="nucleotide sequence ID" value="NZ_VFPA01000004.1"/>
</dbReference>
<reference evidence="2 3" key="1">
    <citation type="submission" date="2019-06" db="EMBL/GenBank/DDBJ databases">
        <title>Sequencing the genomes of 1000 actinobacteria strains.</title>
        <authorList>
            <person name="Klenk H.-P."/>
        </authorList>
    </citation>
    <scope>NUCLEOTIDE SEQUENCE [LARGE SCALE GENOMIC DNA]</scope>
    <source>
        <strain evidence="2 3">DSM 45301</strain>
    </source>
</reference>
<evidence type="ECO:0000313" key="2">
    <source>
        <dbReference type="EMBL" id="TQM06225.1"/>
    </source>
</evidence>
<sequence>MVAPPPLPPRLTQVRTVVLVGTTLWLLGAAGLLVAAWVGLRPLDIWFTTCLAGALLGGIGWAIFTWQRAAARRGSRTAQRGLGP</sequence>
<evidence type="ECO:0000256" key="1">
    <source>
        <dbReference type="SAM" id="Phobius"/>
    </source>
</evidence>
<dbReference type="EMBL" id="VFPA01000004">
    <property type="protein sequence ID" value="TQM06225.1"/>
    <property type="molecule type" value="Genomic_DNA"/>
</dbReference>
<protein>
    <submittedName>
        <fullName evidence="2">Uncharacterized protein DUF2530</fullName>
    </submittedName>
</protein>